<dbReference type="Gene3D" id="3.40.50.620">
    <property type="entry name" value="HUPs"/>
    <property type="match status" value="1"/>
</dbReference>
<sequence length="162" mass="18366">MAERRVVLAIDGSNYSDEAFNFYCENLHKENDLILVIHAFELNIIPTASYPYGLVYAEQWSDLSREANEESEEVLRKIGRKCEEHSKQNDKFKFELYKEDGKPGEVICKFAQDKKAEMIVIGCRGLGAIGRTLLGSVSDYCVHNAHIPVAVVRSSSPEEHKK</sequence>
<dbReference type="Pfam" id="PF00582">
    <property type="entry name" value="Usp"/>
    <property type="match status" value="1"/>
</dbReference>
<dbReference type="Proteomes" id="UP000515163">
    <property type="component" value="Unplaced"/>
</dbReference>
<dbReference type="PANTHER" id="PTHR46989:SF3">
    <property type="entry name" value="USPA DOMAIN-CONTAINING PROTEIN"/>
    <property type="match status" value="1"/>
</dbReference>
<dbReference type="GeneID" id="116307610"/>
<organism evidence="2 3">
    <name type="scientific">Actinia tenebrosa</name>
    <name type="common">Australian red waratah sea anemone</name>
    <dbReference type="NCBI Taxonomy" id="6105"/>
    <lineage>
        <taxon>Eukaryota</taxon>
        <taxon>Metazoa</taxon>
        <taxon>Cnidaria</taxon>
        <taxon>Anthozoa</taxon>
        <taxon>Hexacorallia</taxon>
        <taxon>Actiniaria</taxon>
        <taxon>Actiniidae</taxon>
        <taxon>Actinia</taxon>
    </lineage>
</organism>
<keyword evidence="2" id="KW-1185">Reference proteome</keyword>
<dbReference type="KEGG" id="aten:116307610"/>
<name>A0A6P8J2C6_ACTTE</name>
<gene>
    <name evidence="3" type="primary">LOC116307610</name>
</gene>
<dbReference type="OrthoDB" id="843225at2759"/>
<evidence type="ECO:0000313" key="2">
    <source>
        <dbReference type="Proteomes" id="UP000515163"/>
    </source>
</evidence>
<evidence type="ECO:0000313" key="3">
    <source>
        <dbReference type="RefSeq" id="XP_031573742.1"/>
    </source>
</evidence>
<dbReference type="InterPro" id="IPR006016">
    <property type="entry name" value="UspA"/>
</dbReference>
<dbReference type="AlphaFoldDB" id="A0A6P8J2C6"/>
<dbReference type="RefSeq" id="XP_031573742.1">
    <property type="nucleotide sequence ID" value="XM_031717882.1"/>
</dbReference>
<protein>
    <submittedName>
        <fullName evidence="3">Uncharacterized protein LOC116307610</fullName>
    </submittedName>
</protein>
<dbReference type="PANTHER" id="PTHR46989">
    <property type="entry name" value="USP DOMAIN-CONTAINING PROTEIN"/>
    <property type="match status" value="1"/>
</dbReference>
<proteinExistence type="predicted"/>
<dbReference type="InterPro" id="IPR006015">
    <property type="entry name" value="Universal_stress_UspA"/>
</dbReference>
<reference evidence="3" key="1">
    <citation type="submission" date="2025-08" db="UniProtKB">
        <authorList>
            <consortium name="RefSeq"/>
        </authorList>
    </citation>
    <scope>IDENTIFICATION</scope>
    <source>
        <tissue evidence="3">Tentacle</tissue>
    </source>
</reference>
<accession>A0A6P8J2C6</accession>
<dbReference type="InterPro" id="IPR014729">
    <property type="entry name" value="Rossmann-like_a/b/a_fold"/>
</dbReference>
<feature type="domain" description="UspA" evidence="1">
    <location>
        <begin position="4"/>
        <end position="153"/>
    </location>
</feature>
<dbReference type="SUPFAM" id="SSF52402">
    <property type="entry name" value="Adenine nucleotide alpha hydrolases-like"/>
    <property type="match status" value="1"/>
</dbReference>
<dbReference type="PRINTS" id="PR01438">
    <property type="entry name" value="UNVRSLSTRESS"/>
</dbReference>
<evidence type="ECO:0000259" key="1">
    <source>
        <dbReference type="Pfam" id="PF00582"/>
    </source>
</evidence>
<dbReference type="InParanoid" id="A0A6P8J2C6"/>
<dbReference type="CDD" id="cd23659">
    <property type="entry name" value="USP_At3g01520-like"/>
    <property type="match status" value="1"/>
</dbReference>